<keyword evidence="2" id="KW-0503">Monooxygenase</keyword>
<dbReference type="EMBL" id="CAFBMK010000089">
    <property type="protein sequence ID" value="CAB4917613.1"/>
    <property type="molecule type" value="Genomic_DNA"/>
</dbReference>
<keyword evidence="1" id="KW-0560">Oxidoreductase</keyword>
<organism evidence="4">
    <name type="scientific">freshwater metagenome</name>
    <dbReference type="NCBI Taxonomy" id="449393"/>
    <lineage>
        <taxon>unclassified sequences</taxon>
        <taxon>metagenomes</taxon>
        <taxon>ecological metagenomes</taxon>
    </lineage>
</organism>
<dbReference type="AlphaFoldDB" id="A0A6J7HKJ2"/>
<evidence type="ECO:0000256" key="3">
    <source>
        <dbReference type="SAM" id="MobiDB-lite"/>
    </source>
</evidence>
<feature type="compositionally biased region" description="Basic and acidic residues" evidence="3">
    <location>
        <begin position="1"/>
        <end position="10"/>
    </location>
</feature>
<dbReference type="SUPFAM" id="SSF47240">
    <property type="entry name" value="Ferritin-like"/>
    <property type="match status" value="1"/>
</dbReference>
<evidence type="ECO:0000256" key="1">
    <source>
        <dbReference type="ARBA" id="ARBA00023002"/>
    </source>
</evidence>
<evidence type="ECO:0000313" key="4">
    <source>
        <dbReference type="EMBL" id="CAB4917613.1"/>
    </source>
</evidence>
<dbReference type="InterPro" id="IPR012348">
    <property type="entry name" value="RNR-like"/>
</dbReference>
<dbReference type="Gene3D" id="1.10.620.20">
    <property type="entry name" value="Ribonucleotide Reductase, subunit A"/>
    <property type="match status" value="1"/>
</dbReference>
<accession>A0A6J7HKJ2</accession>
<gene>
    <name evidence="4" type="ORF">UFOPK3564_01659</name>
</gene>
<evidence type="ECO:0000256" key="2">
    <source>
        <dbReference type="ARBA" id="ARBA00023033"/>
    </source>
</evidence>
<dbReference type="PIRSF" id="PIRSF000040">
    <property type="entry name" value="MMOH_comp"/>
    <property type="match status" value="1"/>
</dbReference>
<dbReference type="GO" id="GO:0016709">
    <property type="term" value="F:oxidoreductase activity, acting on paired donors, with incorporation or reduction of molecular oxygen, NAD(P)H as one donor, and incorporation of one atom of oxygen"/>
    <property type="evidence" value="ECO:0007669"/>
    <property type="project" value="InterPro"/>
</dbReference>
<sequence length="373" mass="41613">MSTTEAKPEATETPEGRNVPRPVFTDAEAGAKEFPSSTSRKYSYFEPRKRKASVYEDVTVDVQPDNDRHLLQGWIYAFADGSSGYPKEWTGLKSSDWHKFLDPNEEWEQTIFRNASSIVRQVQASVANASAAGSFETWAKSWTRVVEQHVGAWAHAEHGLGLYVYTPAQRDGPTNMINNALSVAATHKLRFAQDLILYNLDLTDKVDGFDGQAHMATWQTDPVWAGVREMVENITATRDWAEQFFATALVFEPLVGELFRSHFVMQVAAIHGDFVTPTVIGGGEADAAREQRGARHLFELLVKDEAHGPANVALLDEWAAKWAPQAEKAARLLQPIWSQIPEKTLRFEDSYDRAQARFSSQLSDLGISTPEGA</sequence>
<dbReference type="Pfam" id="PF02332">
    <property type="entry name" value="Phenol_Hydrox"/>
    <property type="match status" value="1"/>
</dbReference>
<dbReference type="InterPro" id="IPR009078">
    <property type="entry name" value="Ferritin-like_SF"/>
</dbReference>
<name>A0A6J7HKJ2_9ZZZZ</name>
<proteinExistence type="predicted"/>
<dbReference type="InterPro" id="IPR012078">
    <property type="entry name" value="MP_mOase_hydro"/>
</dbReference>
<feature type="region of interest" description="Disordered" evidence="3">
    <location>
        <begin position="1"/>
        <end position="39"/>
    </location>
</feature>
<protein>
    <submittedName>
        <fullName evidence="4">Unannotated protein</fullName>
    </submittedName>
</protein>
<reference evidence="4" key="1">
    <citation type="submission" date="2020-05" db="EMBL/GenBank/DDBJ databases">
        <authorList>
            <person name="Chiriac C."/>
            <person name="Salcher M."/>
            <person name="Ghai R."/>
            <person name="Kavagutti S V."/>
        </authorList>
    </citation>
    <scope>NUCLEOTIDE SEQUENCE</scope>
</reference>
<dbReference type="InterPro" id="IPR003430">
    <property type="entry name" value="Phenol_Hydrox"/>
</dbReference>